<evidence type="ECO:0000313" key="2">
    <source>
        <dbReference type="EMBL" id="MCZ4521244.1"/>
    </source>
</evidence>
<dbReference type="EMBL" id="JAPWIJ010000010">
    <property type="protein sequence ID" value="MCZ4521244.1"/>
    <property type="molecule type" value="Genomic_DNA"/>
</dbReference>
<dbReference type="InterPro" id="IPR056100">
    <property type="entry name" value="DUF7683"/>
</dbReference>
<name>A0ABT4MJS7_9NOCA</name>
<gene>
    <name evidence="2" type="ORF">O4220_22245</name>
</gene>
<comment type="caution">
    <text evidence="2">The sequence shown here is derived from an EMBL/GenBank/DDBJ whole genome shotgun (WGS) entry which is preliminary data.</text>
</comment>
<evidence type="ECO:0000259" key="1">
    <source>
        <dbReference type="Pfam" id="PF24731"/>
    </source>
</evidence>
<feature type="domain" description="DUF7683" evidence="1">
    <location>
        <begin position="1"/>
        <end position="74"/>
    </location>
</feature>
<protein>
    <recommendedName>
        <fullName evidence="1">DUF7683 domain-containing protein</fullName>
    </recommendedName>
</protein>
<evidence type="ECO:0000313" key="3">
    <source>
        <dbReference type="Proteomes" id="UP001081071"/>
    </source>
</evidence>
<organism evidence="2 3">
    <name type="scientific">Rhodococcus ruber</name>
    <dbReference type="NCBI Taxonomy" id="1830"/>
    <lineage>
        <taxon>Bacteria</taxon>
        <taxon>Bacillati</taxon>
        <taxon>Actinomycetota</taxon>
        <taxon>Actinomycetes</taxon>
        <taxon>Mycobacteriales</taxon>
        <taxon>Nocardiaceae</taxon>
        <taxon>Rhodococcus</taxon>
    </lineage>
</organism>
<sequence length="79" mass="8972">MRYLDAYEKKSELLTKSYPLRGATTKIFKELIEVDEGYGPVEAAMHEVAPAGWAKFAPYIDVEFLIDIDCTYFVGLFAD</sequence>
<dbReference type="RefSeq" id="WP_269607669.1">
    <property type="nucleotide sequence ID" value="NZ_JAPWIJ010000010.1"/>
</dbReference>
<dbReference type="Proteomes" id="UP001081071">
    <property type="component" value="Unassembled WGS sequence"/>
</dbReference>
<accession>A0ABT4MJS7</accession>
<proteinExistence type="predicted"/>
<keyword evidence="3" id="KW-1185">Reference proteome</keyword>
<reference evidence="2" key="1">
    <citation type="submission" date="2022-12" db="EMBL/GenBank/DDBJ databases">
        <authorList>
            <person name="Krivoruchko A.V."/>
            <person name="Elkin A."/>
        </authorList>
    </citation>
    <scope>NUCLEOTIDE SEQUENCE</scope>
    <source>
        <strain evidence="2">IEGM 1391</strain>
    </source>
</reference>
<dbReference type="Pfam" id="PF24731">
    <property type="entry name" value="DUF7683"/>
    <property type="match status" value="1"/>
</dbReference>